<dbReference type="GO" id="GO:0004497">
    <property type="term" value="F:monooxygenase activity"/>
    <property type="evidence" value="ECO:0007669"/>
    <property type="project" value="UniProtKB-KW"/>
</dbReference>
<proteinExistence type="evidence at transcript level"/>
<dbReference type="InterPro" id="IPR036396">
    <property type="entry name" value="Cyt_P450_sf"/>
</dbReference>
<dbReference type="CDD" id="cd11043">
    <property type="entry name" value="CYP90-like"/>
    <property type="match status" value="1"/>
</dbReference>
<dbReference type="AlphaFoldDB" id="A0A076U3K0"/>
<dbReference type="SUPFAM" id="SSF48264">
    <property type="entry name" value="Cytochrome P450"/>
    <property type="match status" value="1"/>
</dbReference>
<comment type="cofactor">
    <cofactor evidence="3">
        <name>heme</name>
        <dbReference type="ChEBI" id="CHEBI:30413"/>
    </cofactor>
</comment>
<keyword evidence="2 3" id="KW-0408">Iron</keyword>
<comment type="similarity">
    <text evidence="4">Belongs to the cytochrome P450 family.</text>
</comment>
<evidence type="ECO:0000256" key="1">
    <source>
        <dbReference type="ARBA" id="ARBA00022723"/>
    </source>
</evidence>
<dbReference type="PRINTS" id="PR00385">
    <property type="entry name" value="P450"/>
</dbReference>
<evidence type="ECO:0000256" key="4">
    <source>
        <dbReference type="RuleBase" id="RU000461"/>
    </source>
</evidence>
<keyword evidence="1 3" id="KW-0479">Metal-binding</keyword>
<dbReference type="GO" id="GO:0016132">
    <property type="term" value="P:brassinosteroid biosynthetic process"/>
    <property type="evidence" value="ECO:0007669"/>
    <property type="project" value="TreeGrafter"/>
</dbReference>
<dbReference type="GO" id="GO:0010268">
    <property type="term" value="P:brassinosteroid homeostasis"/>
    <property type="evidence" value="ECO:0007669"/>
    <property type="project" value="TreeGrafter"/>
</dbReference>
<dbReference type="InterPro" id="IPR017972">
    <property type="entry name" value="Cyt_P450_CS"/>
</dbReference>
<dbReference type="Gene3D" id="1.10.630.10">
    <property type="entry name" value="Cytochrome P450"/>
    <property type="match status" value="1"/>
</dbReference>
<evidence type="ECO:0000256" key="5">
    <source>
        <dbReference type="SAM" id="Phobius"/>
    </source>
</evidence>
<protein>
    <submittedName>
        <fullName evidence="6">CYP720B10v2</fullName>
    </submittedName>
</protein>
<organism evidence="6">
    <name type="scientific">Pinus contorta</name>
    <name type="common">Shore pine</name>
    <name type="synonym">Lodgepole pine</name>
    <dbReference type="NCBI Taxonomy" id="3339"/>
    <lineage>
        <taxon>Eukaryota</taxon>
        <taxon>Viridiplantae</taxon>
        <taxon>Streptophyta</taxon>
        <taxon>Embryophyta</taxon>
        <taxon>Tracheophyta</taxon>
        <taxon>Spermatophyta</taxon>
        <taxon>Pinopsida</taxon>
        <taxon>Pinidae</taxon>
        <taxon>Conifers I</taxon>
        <taxon>Pinales</taxon>
        <taxon>Pinaceae</taxon>
        <taxon>Pinus</taxon>
        <taxon>Pinus subgen. Pinus</taxon>
    </lineage>
</organism>
<keyword evidence="4" id="KW-0560">Oxidoreductase</keyword>
<keyword evidence="5" id="KW-0472">Membrane</keyword>
<keyword evidence="5" id="KW-0812">Transmembrane</keyword>
<feature type="transmembrane region" description="Helical" evidence="5">
    <location>
        <begin position="6"/>
        <end position="26"/>
    </location>
</feature>
<dbReference type="PANTHER" id="PTHR24286:SF232">
    <property type="entry name" value="CYTOCHROME P450 SUPERFAMILY PROTEIN"/>
    <property type="match status" value="1"/>
</dbReference>
<evidence type="ECO:0000313" key="6">
    <source>
        <dbReference type="EMBL" id="AIK01732.1"/>
    </source>
</evidence>
<dbReference type="InterPro" id="IPR001128">
    <property type="entry name" value="Cyt_P450"/>
</dbReference>
<keyword evidence="5" id="KW-1133">Transmembrane helix</keyword>
<dbReference type="EMBL" id="KJ845674">
    <property type="protein sequence ID" value="AIK01732.1"/>
    <property type="molecule type" value="mRNA"/>
</dbReference>
<keyword evidence="3 4" id="KW-0349">Heme</keyword>
<dbReference type="PROSITE" id="PS00086">
    <property type="entry name" value="CYTOCHROME_P450"/>
    <property type="match status" value="1"/>
</dbReference>
<dbReference type="PANTHER" id="PTHR24286">
    <property type="entry name" value="CYTOCHROME P450 26"/>
    <property type="match status" value="1"/>
</dbReference>
<dbReference type="GO" id="GO:0020037">
    <property type="term" value="F:heme binding"/>
    <property type="evidence" value="ECO:0007669"/>
    <property type="project" value="InterPro"/>
</dbReference>
<name>A0A076U3K0_PINCO</name>
<dbReference type="Pfam" id="PF00067">
    <property type="entry name" value="p450"/>
    <property type="match status" value="1"/>
</dbReference>
<accession>A0A076U3K0</accession>
<evidence type="ECO:0000256" key="2">
    <source>
        <dbReference type="ARBA" id="ARBA00023004"/>
    </source>
</evidence>
<keyword evidence="4" id="KW-0503">Monooxygenase</keyword>
<dbReference type="PRINTS" id="PR00463">
    <property type="entry name" value="EP450I"/>
</dbReference>
<sequence>MAETVTYSWPVGFACFVLTMLLVQLYRIVWREDSRGYNLPPGSSGWPLIGETLSFMRGINNISKPRQFIQDREQRYGKIFRTNLFGRSRMIVSVDPEFNKYILQQEGRLVQSSYLRPFRKLIGKYGLLSVYGDLQKKLHGTAVNFLRFERLSVHFMEDIQNLMHTTFAQWQAKGHIHLHHECHQFVLNLMAKQLLDLSPSKETEEIGKAFGDFSKSFVVLPIRIPGTAYWKGLKARDFLMKKIYASIKYRREHPEVVHNDFLGELLKEDLHSEEIIADFVLFLLFAGHETSASTMAFAIKFLTDCPQALRELKAEHNALLKRKGSPRNQNLTWDDYQSLKFTQCVINETHRLANVAPAVFREAIADIKIKGGFVIPKGWSVLVLMNGIHLDDKYHSSPLKFDPWRWQQILENNELYKNPSFMPFGGGLRLCPGMHLTKLELGLFLHHFITKFRWEALDDDKISYFPVSHLTKGFPIRLHPQEQMDD</sequence>
<evidence type="ECO:0000256" key="3">
    <source>
        <dbReference type="PIRSR" id="PIRSR602401-1"/>
    </source>
</evidence>
<dbReference type="InterPro" id="IPR002401">
    <property type="entry name" value="Cyt_P450_E_grp-I"/>
</dbReference>
<dbReference type="GO" id="GO:0005506">
    <property type="term" value="F:iron ion binding"/>
    <property type="evidence" value="ECO:0007669"/>
    <property type="project" value="InterPro"/>
</dbReference>
<feature type="binding site" description="axial binding residue" evidence="3">
    <location>
        <position position="431"/>
    </location>
    <ligand>
        <name>heme</name>
        <dbReference type="ChEBI" id="CHEBI:30413"/>
    </ligand>
    <ligandPart>
        <name>Fe</name>
        <dbReference type="ChEBI" id="CHEBI:18248"/>
    </ligandPart>
</feature>
<dbReference type="GO" id="GO:0016125">
    <property type="term" value="P:sterol metabolic process"/>
    <property type="evidence" value="ECO:0007669"/>
    <property type="project" value="TreeGrafter"/>
</dbReference>
<dbReference type="GO" id="GO:0016705">
    <property type="term" value="F:oxidoreductase activity, acting on paired donors, with incorporation or reduction of molecular oxygen"/>
    <property type="evidence" value="ECO:0007669"/>
    <property type="project" value="InterPro"/>
</dbReference>
<gene>
    <name evidence="6" type="primary">CYP720B10v2</name>
</gene>
<reference evidence="6" key="1">
    <citation type="journal article" date="2016" name="Plant Physiol.">
        <title>Modularity of Conifer Diterpene Resin Acid Biosynthesis: P450 Enzymes of Different CYP720B Clades Use Alternative Substrates and Converge on the Same Products.</title>
        <authorList>
            <person name="Geisler K."/>
            <person name="Jensen N.B."/>
            <person name="Yuen M.M."/>
            <person name="Madilao L."/>
            <person name="Bohlmann J."/>
        </authorList>
    </citation>
    <scope>NUCLEOTIDE SEQUENCE</scope>
</reference>